<protein>
    <recommendedName>
        <fullName evidence="1">Biotin-protein ligase N-terminal domain-containing protein</fullName>
    </recommendedName>
</protein>
<reference evidence="2 3" key="1">
    <citation type="submission" date="2019-03" db="EMBL/GenBank/DDBJ databases">
        <title>Deep-cultivation of Planctomycetes and their phenomic and genomic characterization uncovers novel biology.</title>
        <authorList>
            <person name="Wiegand S."/>
            <person name="Jogler M."/>
            <person name="Boedeker C."/>
            <person name="Pinto D."/>
            <person name="Vollmers J."/>
            <person name="Rivas-Marin E."/>
            <person name="Kohn T."/>
            <person name="Peeters S.H."/>
            <person name="Heuer A."/>
            <person name="Rast P."/>
            <person name="Oberbeckmann S."/>
            <person name="Bunk B."/>
            <person name="Jeske O."/>
            <person name="Meyerdierks A."/>
            <person name="Storesund J.E."/>
            <person name="Kallscheuer N."/>
            <person name="Luecker S."/>
            <person name="Lage O.M."/>
            <person name="Pohl T."/>
            <person name="Merkel B.J."/>
            <person name="Hornburger P."/>
            <person name="Mueller R.-W."/>
            <person name="Bruemmer F."/>
            <person name="Labrenz M."/>
            <person name="Spormann A.M."/>
            <person name="Op den Camp H."/>
            <person name="Overmann J."/>
            <person name="Amann R."/>
            <person name="Jetten M.S.M."/>
            <person name="Mascher T."/>
            <person name="Medema M.H."/>
            <person name="Devos D.P."/>
            <person name="Kaster A.-K."/>
            <person name="Ovreas L."/>
            <person name="Rohde M."/>
            <person name="Galperin M.Y."/>
            <person name="Jogler C."/>
        </authorList>
    </citation>
    <scope>NUCLEOTIDE SEQUENCE [LARGE SCALE GENOMIC DNA]</scope>
    <source>
        <strain evidence="2 3">Enr17</strain>
    </source>
</reference>
<evidence type="ECO:0000313" key="2">
    <source>
        <dbReference type="EMBL" id="QDV50922.1"/>
    </source>
</evidence>
<dbReference type="AlphaFoldDB" id="A0A518ICU1"/>
<dbReference type="Pfam" id="PF09825">
    <property type="entry name" value="BPL_N"/>
    <property type="match status" value="1"/>
</dbReference>
<keyword evidence="3" id="KW-1185">Reference proteome</keyword>
<dbReference type="EMBL" id="CP037452">
    <property type="protein sequence ID" value="QDV50922.1"/>
    <property type="molecule type" value="Genomic_DNA"/>
</dbReference>
<sequence>MMNLVRSLLFVLLILGAQVVVRAKPVEYCIHTSAESGPTVAVIGYAAEAEPAGVYAASQIVNWDVSRGSLVVLLQGNERPLIHEQQQSRLGDQSRWANSVQEVLDQVKPDLVIQLSESFDAKSIIHEANGATIFGSGNRPQLQKQLNAMASAAQTAGGAEEPLWKLVLLNESDAAYPTISIVSSSKDPKKRRLWLRTRQQRAAVHSLLFQLKMRPESASADDMMPQQQEKGRIRLAIYQGPGAVSSSGHDPVWIQQSLKTFPEFQTALIGPAEIQSGGLSQFDVLLIGGGLSNRQSKGLGPEGRAAVVQFVKAGGGYVGICAGMFLASSDSDLHLHLLPIDVSGSSGIGKVQLDFEADAELRVKGSHPAKFSGGPVAVRKMNEADESVKILAYFRTEPKDRKSKKKLTDTPAIVCGNHGKGRVFLFSPHCERYPGPRTAFYNALRWAGKSELPKD</sequence>
<dbReference type="InterPro" id="IPR029062">
    <property type="entry name" value="Class_I_gatase-like"/>
</dbReference>
<proteinExistence type="predicted"/>
<name>A0A518ICU1_9PLAN</name>
<dbReference type="SUPFAM" id="SSF52317">
    <property type="entry name" value="Class I glutamine amidotransferase-like"/>
    <property type="match status" value="1"/>
</dbReference>
<dbReference type="KEGG" id="gfm:Enr17x_29670"/>
<gene>
    <name evidence="2" type="ORF">Enr17x_29670</name>
</gene>
<evidence type="ECO:0000259" key="1">
    <source>
        <dbReference type="Pfam" id="PF09825"/>
    </source>
</evidence>
<feature type="domain" description="Biotin-protein ligase N-terminal" evidence="1">
    <location>
        <begin position="236"/>
        <end position="344"/>
    </location>
</feature>
<dbReference type="Proteomes" id="UP000318313">
    <property type="component" value="Chromosome"/>
</dbReference>
<dbReference type="InterPro" id="IPR019197">
    <property type="entry name" value="Biotin-prot_ligase_N"/>
</dbReference>
<dbReference type="OrthoDB" id="8333609at2"/>
<dbReference type="Gene3D" id="3.40.50.880">
    <property type="match status" value="1"/>
</dbReference>
<organism evidence="2 3">
    <name type="scientific">Gimesia fumaroli</name>
    <dbReference type="NCBI Taxonomy" id="2527976"/>
    <lineage>
        <taxon>Bacteria</taxon>
        <taxon>Pseudomonadati</taxon>
        <taxon>Planctomycetota</taxon>
        <taxon>Planctomycetia</taxon>
        <taxon>Planctomycetales</taxon>
        <taxon>Planctomycetaceae</taxon>
        <taxon>Gimesia</taxon>
    </lineage>
</organism>
<accession>A0A518ICU1</accession>
<dbReference type="RefSeq" id="WP_145309767.1">
    <property type="nucleotide sequence ID" value="NZ_CP037452.1"/>
</dbReference>
<evidence type="ECO:0000313" key="3">
    <source>
        <dbReference type="Proteomes" id="UP000318313"/>
    </source>
</evidence>